<evidence type="ECO:0000313" key="2">
    <source>
        <dbReference type="Proteomes" id="UP000197003"/>
    </source>
</evidence>
<accession>A0A1Z3N473</accession>
<name>A0A1Z3N473_BDEBC</name>
<dbReference type="Proteomes" id="UP000197003">
    <property type="component" value="Chromosome"/>
</dbReference>
<dbReference type="AlphaFoldDB" id="A0A1Z3N473"/>
<evidence type="ECO:0000313" key="1">
    <source>
        <dbReference type="EMBL" id="ASD62270.1"/>
    </source>
</evidence>
<protein>
    <submittedName>
        <fullName evidence="1">Uncharacterized protein</fullName>
    </submittedName>
</protein>
<dbReference type="RefSeq" id="WP_088563920.1">
    <property type="nucleotide sequence ID" value="NZ_CP020946.1"/>
</dbReference>
<proteinExistence type="predicted"/>
<dbReference type="EMBL" id="CP020946">
    <property type="protein sequence ID" value="ASD62270.1"/>
    <property type="molecule type" value="Genomic_DNA"/>
</dbReference>
<organism evidence="1 2">
    <name type="scientific">Bdellovibrio bacteriovorus</name>
    <dbReference type="NCBI Taxonomy" id="959"/>
    <lineage>
        <taxon>Bacteria</taxon>
        <taxon>Pseudomonadati</taxon>
        <taxon>Bdellovibrionota</taxon>
        <taxon>Bdellovibrionia</taxon>
        <taxon>Bdellovibrionales</taxon>
        <taxon>Pseudobdellovibrionaceae</taxon>
        <taxon>Bdellovibrio</taxon>
    </lineage>
</organism>
<sequence>MESIEKNSTGVEVRRATTAFGKSCFKNRISEFDIFEFEGEGQESVEALLYAKRKADDVLKVMELVFELFVEPVRSKYIDSGNDDLLKKEYKFFQLAIQGARNAYAMYLRWKSESISFSQMIAVVVQHWKQNNEDGLVYVGKWGDVSRDRMGIWKNWINIKKKTEYELVNIAIVRVKDEQDYVDHSLFKFIEVLNDMGLVEEDLFLKLKYGTADQNKIFFIKAGFSSSLTNLLINKYKDKVTFDIEKNVIVIDPTLIVMMNQNEENEIVIHEVTYHIKS</sequence>
<reference evidence="1 2" key="1">
    <citation type="submission" date="2017-04" db="EMBL/GenBank/DDBJ databases">
        <title>Whole genome sequence of Bdellovibrio bacteriovorus strain SSB218315.</title>
        <authorList>
            <person name="Oyedara O."/>
            <person name="Rodriguez-Perez M.A."/>
        </authorList>
    </citation>
    <scope>NUCLEOTIDE SEQUENCE [LARGE SCALE GENOMIC DNA]</scope>
    <source>
        <strain evidence="1 2">SSB218315</strain>
    </source>
</reference>
<gene>
    <name evidence="1" type="ORF">B9G79_01165</name>
</gene>